<dbReference type="Pfam" id="PF05591">
    <property type="entry name" value="T6SS_VipA"/>
    <property type="match status" value="1"/>
</dbReference>
<comment type="caution">
    <text evidence="1">The sequence shown here is derived from an EMBL/GenBank/DDBJ whole genome shotgun (WGS) entry which is preliminary data.</text>
</comment>
<gene>
    <name evidence="1" type="primary">tssB</name>
    <name evidence="1" type="ORF">GMST_04480</name>
</gene>
<keyword evidence="2" id="KW-1185">Reference proteome</keyword>
<evidence type="ECO:0000313" key="1">
    <source>
        <dbReference type="EMBL" id="GFO58123.1"/>
    </source>
</evidence>
<organism evidence="1 2">
    <name type="scientific">Geomonas silvestris</name>
    <dbReference type="NCBI Taxonomy" id="2740184"/>
    <lineage>
        <taxon>Bacteria</taxon>
        <taxon>Pseudomonadati</taxon>
        <taxon>Thermodesulfobacteriota</taxon>
        <taxon>Desulfuromonadia</taxon>
        <taxon>Geobacterales</taxon>
        <taxon>Geobacteraceae</taxon>
        <taxon>Geomonas</taxon>
    </lineage>
</organism>
<dbReference type="EMBL" id="BLXX01000001">
    <property type="protein sequence ID" value="GFO58123.1"/>
    <property type="molecule type" value="Genomic_DNA"/>
</dbReference>
<proteinExistence type="predicted"/>
<dbReference type="RefSeq" id="WP_183352968.1">
    <property type="nucleotide sequence ID" value="NZ_BLXX01000001.1"/>
</dbReference>
<dbReference type="InterPro" id="IPR008312">
    <property type="entry name" value="T6SS_TssB1"/>
</dbReference>
<dbReference type="NCBIfam" id="TIGR03358">
    <property type="entry name" value="VI_chp_5"/>
    <property type="match status" value="1"/>
</dbReference>
<name>A0A6V8ME69_9BACT</name>
<dbReference type="PANTHER" id="PTHR35850:SF2">
    <property type="entry name" value="TYPE VI SECRETION SYSTEM CONTRACTILE SHEATH SMALL SUBUNIT"/>
    <property type="match status" value="1"/>
</dbReference>
<dbReference type="PANTHER" id="PTHR35850">
    <property type="entry name" value="CYTOPLASMIC PROTEIN-RELATED"/>
    <property type="match status" value="1"/>
</dbReference>
<reference evidence="2" key="1">
    <citation type="submission" date="2020-06" db="EMBL/GenBank/DDBJ databases">
        <title>Draft genomic sequence of Geomonas sp. Red330.</title>
        <authorList>
            <person name="Itoh H."/>
            <person name="Zhenxing X."/>
            <person name="Ushijima N."/>
            <person name="Masuda Y."/>
            <person name="Shiratori Y."/>
            <person name="Senoo K."/>
        </authorList>
    </citation>
    <scope>NUCLEOTIDE SEQUENCE [LARGE SCALE GENOMIC DNA]</scope>
    <source>
        <strain evidence="2">Red330</strain>
    </source>
</reference>
<dbReference type="Proteomes" id="UP000556026">
    <property type="component" value="Unassembled WGS sequence"/>
</dbReference>
<evidence type="ECO:0000313" key="2">
    <source>
        <dbReference type="Proteomes" id="UP000556026"/>
    </source>
</evidence>
<dbReference type="AlphaFoldDB" id="A0A6V8ME69"/>
<protein>
    <submittedName>
        <fullName evidence="1">Type VI secretion protein</fullName>
    </submittedName>
</protein>
<sequence length="159" mass="17503">MTKEATVAPRERVNIVYRPSLEDAREEVELPLKMLVLGDFTGSGDQRPVEMRTPVSVERTSLDEVLKAQGVTLAIAVEDRIGCLGGGLAVTLSIESMRDFTPQAIVEQVPELRRLVELREALRALKGPLANLPEFRRKLQEAIGDEAARQRVLSVAASD</sequence>
<accession>A0A6V8ME69</accession>